<keyword evidence="2" id="KW-1185">Reference proteome</keyword>
<dbReference type="OrthoDB" id="10252740at2759"/>
<dbReference type="HOGENOM" id="CLU_1454572_0_0_1"/>
<reference evidence="1 2" key="1">
    <citation type="submission" date="2014-04" db="EMBL/GenBank/DDBJ databases">
        <title>Evolutionary Origins and Diversification of the Mycorrhizal Mutualists.</title>
        <authorList>
            <consortium name="DOE Joint Genome Institute"/>
            <consortium name="Mycorrhizal Genomics Consortium"/>
            <person name="Kohler A."/>
            <person name="Kuo A."/>
            <person name="Nagy L.G."/>
            <person name="Floudas D."/>
            <person name="Copeland A."/>
            <person name="Barry K.W."/>
            <person name="Cichocki N."/>
            <person name="Veneault-Fourrey C."/>
            <person name="LaButti K."/>
            <person name="Lindquist E.A."/>
            <person name="Lipzen A."/>
            <person name="Lundell T."/>
            <person name="Morin E."/>
            <person name="Murat C."/>
            <person name="Riley R."/>
            <person name="Ohm R."/>
            <person name="Sun H."/>
            <person name="Tunlid A."/>
            <person name="Henrissat B."/>
            <person name="Grigoriev I.V."/>
            <person name="Hibbett D.S."/>
            <person name="Martin F."/>
        </authorList>
    </citation>
    <scope>NUCLEOTIDE SEQUENCE [LARGE SCALE GENOMIC DNA]</scope>
    <source>
        <strain evidence="1 2">FD-317 M1</strain>
    </source>
</reference>
<evidence type="ECO:0000313" key="2">
    <source>
        <dbReference type="Proteomes" id="UP000053593"/>
    </source>
</evidence>
<dbReference type="AlphaFoldDB" id="A0A0D0CA38"/>
<accession>A0A0D0CA38</accession>
<gene>
    <name evidence="1" type="ORF">GYMLUDRAFT_391045</name>
</gene>
<proteinExistence type="predicted"/>
<dbReference type="Proteomes" id="UP000053593">
    <property type="component" value="Unassembled WGS sequence"/>
</dbReference>
<protein>
    <submittedName>
        <fullName evidence="1">Uncharacterized protein</fullName>
    </submittedName>
</protein>
<dbReference type="EMBL" id="KN834858">
    <property type="protein sequence ID" value="KIK51683.1"/>
    <property type="molecule type" value="Genomic_DNA"/>
</dbReference>
<sequence length="186" mass="21720">MTYRPSSLNVQQPHTSAARPLTVPVHRPSIFSFSLFFHQHESELACLPSKIRERWPSHARPRQRLCLDLARKICGSTLRCDEACAQRATKLSTVPARFLNSYTSRDYNRTKSERREVLSFVPQNPGERLNRIQAGWQNLEYNNSPFLSLRHSFGMDRKLDRSRCPFGMMNRSWSAEEPSFTFRQNM</sequence>
<evidence type="ECO:0000313" key="1">
    <source>
        <dbReference type="EMBL" id="KIK51683.1"/>
    </source>
</evidence>
<name>A0A0D0CA38_9AGAR</name>
<organism evidence="1 2">
    <name type="scientific">Collybiopsis luxurians FD-317 M1</name>
    <dbReference type="NCBI Taxonomy" id="944289"/>
    <lineage>
        <taxon>Eukaryota</taxon>
        <taxon>Fungi</taxon>
        <taxon>Dikarya</taxon>
        <taxon>Basidiomycota</taxon>
        <taxon>Agaricomycotina</taxon>
        <taxon>Agaricomycetes</taxon>
        <taxon>Agaricomycetidae</taxon>
        <taxon>Agaricales</taxon>
        <taxon>Marasmiineae</taxon>
        <taxon>Omphalotaceae</taxon>
        <taxon>Collybiopsis</taxon>
        <taxon>Collybiopsis luxurians</taxon>
    </lineage>
</organism>